<comment type="caution">
    <text evidence="1">The sequence shown here is derived from an EMBL/GenBank/DDBJ whole genome shotgun (WGS) entry which is preliminary data.</text>
</comment>
<dbReference type="EMBL" id="RRZR01000016">
    <property type="protein sequence ID" value="RRR45198.1"/>
    <property type="molecule type" value="Genomic_DNA"/>
</dbReference>
<protein>
    <submittedName>
        <fullName evidence="1">Carotenoid biosynthesis protein</fullName>
    </submittedName>
</protein>
<reference evidence="1" key="1">
    <citation type="submission" date="2018-11" db="EMBL/GenBank/DDBJ databases">
        <authorList>
            <person name="Sattar A."/>
            <person name="Zunita Z."/>
            <person name="Jalila A."/>
            <person name="Saleha A.A."/>
        </authorList>
    </citation>
    <scope>NUCLEOTIDE SEQUENCE</scope>
    <source>
        <strain evidence="1">F12-74</strain>
    </source>
</reference>
<dbReference type="Proteomes" id="UP000268891">
    <property type="component" value="Unassembled WGS sequence"/>
</dbReference>
<gene>
    <name evidence="1" type="ORF">EHH44_09780</name>
</gene>
<name>A0ACD2ENJ0_9MYCO</name>
<proteinExistence type="predicted"/>
<evidence type="ECO:0000313" key="2">
    <source>
        <dbReference type="Proteomes" id="UP000268891"/>
    </source>
</evidence>
<keyword evidence="2" id="KW-1185">Reference proteome</keyword>
<evidence type="ECO:0000313" key="1">
    <source>
        <dbReference type="EMBL" id="RRR45198.1"/>
    </source>
</evidence>
<sequence>MLTMWLLLPMVPTPGEVHRYDAPVSTRTRWQVVAGWCLVALWLAATMIAALSGGSALQAGAEAGYGACLAVFVVLHTHTLYKPAGVIGYLTIAVVVAFGFEACSVATGFPFGSYVHHLEGPRLLGVPFTVVFGWVVLAWLAWVLARVIVGEYRDRRVSVVVTPVVATLILGGYDLVIDPIAAYARGLYSYGSPSGALGVPLSNYFGWVFTGWVLFQLFSLLERRWRREPVASPRSTLLMPVVIWFGLALQVNLEMLRAGDATATLQGGRVVPVSDIYATCSAAAWFTMGLVVAISVARLYAATPAPQTRLTLPVTP</sequence>
<organism evidence="1 2">
    <name type="scientific">Mycolicibacter terrae</name>
    <dbReference type="NCBI Taxonomy" id="1788"/>
    <lineage>
        <taxon>Bacteria</taxon>
        <taxon>Bacillati</taxon>
        <taxon>Actinomycetota</taxon>
        <taxon>Actinomycetes</taxon>
        <taxon>Mycobacteriales</taxon>
        <taxon>Mycobacteriaceae</taxon>
        <taxon>Mycolicibacter</taxon>
    </lineage>
</organism>
<accession>A0ACD2ENJ0</accession>